<dbReference type="RefSeq" id="WP_002851116.1">
    <property type="nucleotide sequence ID" value="NZ_ADKM02000098.1"/>
</dbReference>
<dbReference type="OrthoDB" id="1815486at2"/>
<dbReference type="GO" id="GO:0000272">
    <property type="term" value="P:polysaccharide catabolic process"/>
    <property type="evidence" value="ECO:0007669"/>
    <property type="project" value="InterPro"/>
</dbReference>
<dbReference type="eggNOG" id="COG2755">
    <property type="taxonomic scope" value="Bacteria"/>
</dbReference>
<dbReference type="SUPFAM" id="SSF63446">
    <property type="entry name" value="Type I dockerin domain"/>
    <property type="match status" value="1"/>
</dbReference>
<dbReference type="SUPFAM" id="SSF52266">
    <property type="entry name" value="SGNH hydrolase"/>
    <property type="match status" value="2"/>
</dbReference>
<sequence length="599" mass="63996">MRGKKFLSVLTAAAMLGSTTGLAALAEGAEKAPSKKKTYNYVALGDSIAAGYGLYKGEGLDPAMIINDKLLADPVQGAYPAIFTGYLKELGAQNGVEVKGTNLAATAFRAEDIEKVIRQEGYQGEFSKMILEMFVKTIPADVLTPYHEYFNDALSEADLVSIQLGGNDIVMSIVPDMLMSENPVLQASGVSLALTLFGLDTTTAMGAGIKTINDNKDKITAESFLEAANYMKNVAEKADELVEQSAEHVKGVVKAVQEVNGETDIALISMFNPYRTEDIEPELTEDIFSTLGPIFSEASDAAAENEAQVDEKGVPTDGYIDVLNEKVEQVTELKKAMETLNDEAAEKMMEQAEKAEDISELKDAVTEITTDDNEAAYYAMVDLLDKIADIEEVQKLLDIINSGADVSQLPDITAVIEQFRNSTAAAEAAAMAQQIAGPIAMQMAGKNVDPQIKGLNEKLKAIAAETGAVYVDVYGISPETDSDPHPNANGHKEIADIMFAELSDMVRERMSADGTTTADEDTTGGDDTVSSDEDKTVGDINGDGKINVTDISLAAAQVKGIKALSAEFFPFADADHSGRIDVTDVVLIAAHVKNVKHLS</sequence>
<dbReference type="InterPro" id="IPR016134">
    <property type="entry name" value="Dockerin_dom"/>
</dbReference>
<organism evidence="5 6">
    <name type="scientific">Ruminococcus albus 8</name>
    <dbReference type="NCBI Taxonomy" id="246199"/>
    <lineage>
        <taxon>Bacteria</taxon>
        <taxon>Bacillati</taxon>
        <taxon>Bacillota</taxon>
        <taxon>Clostridia</taxon>
        <taxon>Eubacteriales</taxon>
        <taxon>Oscillospiraceae</taxon>
        <taxon>Ruminococcus</taxon>
    </lineage>
</organism>
<feature type="domain" description="Dockerin" evidence="4">
    <location>
        <begin position="533"/>
        <end position="599"/>
    </location>
</feature>
<dbReference type="Pfam" id="PF00404">
    <property type="entry name" value="Dockerin_1"/>
    <property type="match status" value="1"/>
</dbReference>
<evidence type="ECO:0000259" key="4">
    <source>
        <dbReference type="PROSITE" id="PS51766"/>
    </source>
</evidence>
<dbReference type="InterPro" id="IPR018247">
    <property type="entry name" value="EF_Hand_1_Ca_BS"/>
</dbReference>
<dbReference type="GO" id="GO:0004553">
    <property type="term" value="F:hydrolase activity, hydrolyzing O-glycosyl compounds"/>
    <property type="evidence" value="ECO:0007669"/>
    <property type="project" value="InterPro"/>
</dbReference>
<dbReference type="EMBL" id="ADKM02000098">
    <property type="protein sequence ID" value="EGC02312.1"/>
    <property type="molecule type" value="Genomic_DNA"/>
</dbReference>
<dbReference type="Gene3D" id="1.10.1330.10">
    <property type="entry name" value="Dockerin domain"/>
    <property type="match status" value="1"/>
</dbReference>
<feature type="coiled-coil region" evidence="1">
    <location>
        <begin position="320"/>
        <end position="361"/>
    </location>
</feature>
<keyword evidence="3" id="KW-0732">Signal</keyword>
<evidence type="ECO:0000256" key="2">
    <source>
        <dbReference type="SAM" id="MobiDB-lite"/>
    </source>
</evidence>
<dbReference type="InterPro" id="IPR002105">
    <property type="entry name" value="Dockerin_1_rpt"/>
</dbReference>
<dbReference type="Gene3D" id="3.40.50.1110">
    <property type="entry name" value="SGNH hydrolase"/>
    <property type="match status" value="2"/>
</dbReference>
<dbReference type="PROSITE" id="PS00018">
    <property type="entry name" value="EF_HAND_1"/>
    <property type="match status" value="1"/>
</dbReference>
<accession>E9SEG9</accession>
<dbReference type="Pfam" id="PF00657">
    <property type="entry name" value="Lipase_GDSL"/>
    <property type="match status" value="1"/>
</dbReference>
<dbReference type="AlphaFoldDB" id="E9SEG9"/>
<dbReference type="STRING" id="246199.CUS_5088"/>
<reference evidence="5 6" key="1">
    <citation type="submission" date="2011-02" db="EMBL/GenBank/DDBJ databases">
        <authorList>
            <person name="Nelson K.E."/>
            <person name="Sutton G."/>
            <person name="Torralba M."/>
            <person name="Durkin S."/>
            <person name="Harkins D."/>
            <person name="Montgomery R."/>
            <person name="Ziemer C."/>
            <person name="Klaassens E."/>
            <person name="Ocuiv P."/>
            <person name="Morrison M."/>
        </authorList>
    </citation>
    <scope>NUCLEOTIDE SEQUENCE [LARGE SCALE GENOMIC DNA]</scope>
    <source>
        <strain evidence="5 6">8</strain>
    </source>
</reference>
<keyword evidence="6" id="KW-1185">Reference proteome</keyword>
<feature type="chain" id="PRO_5003247159" evidence="3">
    <location>
        <begin position="24"/>
        <end position="599"/>
    </location>
</feature>
<dbReference type="CDD" id="cd14256">
    <property type="entry name" value="Dockerin_I"/>
    <property type="match status" value="1"/>
</dbReference>
<evidence type="ECO:0000256" key="1">
    <source>
        <dbReference type="SAM" id="Coils"/>
    </source>
</evidence>
<feature type="region of interest" description="Disordered" evidence="2">
    <location>
        <begin position="510"/>
        <end position="538"/>
    </location>
</feature>
<evidence type="ECO:0000313" key="5">
    <source>
        <dbReference type="EMBL" id="EGC02312.1"/>
    </source>
</evidence>
<dbReference type="Proteomes" id="UP000004259">
    <property type="component" value="Unassembled WGS sequence"/>
</dbReference>
<evidence type="ECO:0000256" key="3">
    <source>
        <dbReference type="SAM" id="SignalP"/>
    </source>
</evidence>
<comment type="caution">
    <text evidence="5">The sequence shown here is derived from an EMBL/GenBank/DDBJ whole genome shotgun (WGS) entry which is preliminary data.</text>
</comment>
<keyword evidence="1" id="KW-0175">Coiled coil</keyword>
<dbReference type="InterPro" id="IPR001087">
    <property type="entry name" value="GDSL"/>
</dbReference>
<dbReference type="PROSITE" id="PS51766">
    <property type="entry name" value="DOCKERIN"/>
    <property type="match status" value="1"/>
</dbReference>
<dbReference type="InterPro" id="IPR036514">
    <property type="entry name" value="SGNH_hydro_sf"/>
</dbReference>
<evidence type="ECO:0000313" key="6">
    <source>
        <dbReference type="Proteomes" id="UP000004259"/>
    </source>
</evidence>
<name>E9SEG9_RUMAL</name>
<proteinExistence type="predicted"/>
<gene>
    <name evidence="5" type="ORF">CUS_5088</name>
</gene>
<dbReference type="GO" id="GO:0016788">
    <property type="term" value="F:hydrolase activity, acting on ester bonds"/>
    <property type="evidence" value="ECO:0007669"/>
    <property type="project" value="InterPro"/>
</dbReference>
<protein>
    <submittedName>
        <fullName evidence="5">Dockerin type I repeat protein</fullName>
    </submittedName>
</protein>
<dbReference type="InterPro" id="IPR036439">
    <property type="entry name" value="Dockerin_dom_sf"/>
</dbReference>
<feature type="signal peptide" evidence="3">
    <location>
        <begin position="1"/>
        <end position="23"/>
    </location>
</feature>